<feature type="domain" description="Ketopantoate reductase C-terminal" evidence="1">
    <location>
        <begin position="1"/>
        <end position="83"/>
    </location>
</feature>
<accession>A0A1C3NXZ1</accession>
<organism evidence="2 3">
    <name type="scientific">Candidatus Protofrankia californiensis</name>
    <dbReference type="NCBI Taxonomy" id="1839754"/>
    <lineage>
        <taxon>Bacteria</taxon>
        <taxon>Bacillati</taxon>
        <taxon>Actinomycetota</taxon>
        <taxon>Actinomycetes</taxon>
        <taxon>Frankiales</taxon>
        <taxon>Frankiaceae</taxon>
        <taxon>Protofrankia</taxon>
    </lineage>
</organism>
<dbReference type="Pfam" id="PF08546">
    <property type="entry name" value="ApbA_C"/>
    <property type="match status" value="1"/>
</dbReference>
<dbReference type="AlphaFoldDB" id="A0A1C3NXZ1"/>
<dbReference type="InterPro" id="IPR008927">
    <property type="entry name" value="6-PGluconate_DH-like_C_sf"/>
</dbReference>
<keyword evidence="3" id="KW-1185">Reference proteome</keyword>
<gene>
    <name evidence="2" type="ORF">FDG2_2599</name>
</gene>
<dbReference type="SUPFAM" id="SSF48179">
    <property type="entry name" value="6-phosphogluconate dehydrogenase C-terminal domain-like"/>
    <property type="match status" value="1"/>
</dbReference>
<dbReference type="Proteomes" id="UP000199013">
    <property type="component" value="Unassembled WGS sequence"/>
</dbReference>
<dbReference type="EMBL" id="FLUV01001098">
    <property type="protein sequence ID" value="SBW22414.1"/>
    <property type="molecule type" value="Genomic_DNA"/>
</dbReference>
<sequence length="128" mass="12907">MDEARAVFAAAGIDAVDVQASSDLDLSQLVVHDVPGYERQGSSTWQSLARGGTVESDFLNGEIMLLARLHGLDAPVNAGVQQRIATASLAGAPPGGLDQADLAALLTAAGRAPAGSSPASSRSAGRAR</sequence>
<name>A0A1C3NXZ1_9ACTN</name>
<dbReference type="Gene3D" id="1.10.1040.10">
    <property type="entry name" value="N-(1-d-carboxylethyl)-l-norvaline Dehydrogenase, domain 2"/>
    <property type="match status" value="1"/>
</dbReference>
<protein>
    <recommendedName>
        <fullName evidence="1">Ketopantoate reductase C-terminal domain-containing protein</fullName>
    </recommendedName>
</protein>
<dbReference type="InterPro" id="IPR013328">
    <property type="entry name" value="6PGD_dom2"/>
</dbReference>
<evidence type="ECO:0000259" key="1">
    <source>
        <dbReference type="Pfam" id="PF08546"/>
    </source>
</evidence>
<dbReference type="InterPro" id="IPR013752">
    <property type="entry name" value="KPA_reductase"/>
</dbReference>
<evidence type="ECO:0000313" key="3">
    <source>
        <dbReference type="Proteomes" id="UP000199013"/>
    </source>
</evidence>
<proteinExistence type="predicted"/>
<evidence type="ECO:0000313" key="2">
    <source>
        <dbReference type="EMBL" id="SBW22414.1"/>
    </source>
</evidence>
<reference evidence="3" key="1">
    <citation type="submission" date="2016-02" db="EMBL/GenBank/DDBJ databases">
        <authorList>
            <person name="Wibberg D."/>
        </authorList>
    </citation>
    <scope>NUCLEOTIDE SEQUENCE [LARGE SCALE GENOMIC DNA]</scope>
</reference>